<dbReference type="Pfam" id="PF08265">
    <property type="entry name" value="YL1_C"/>
    <property type="match status" value="1"/>
</dbReference>
<dbReference type="Proteomes" id="UP001558652">
    <property type="component" value="Unassembled WGS sequence"/>
</dbReference>
<evidence type="ECO:0000256" key="1">
    <source>
        <dbReference type="ARBA" id="ARBA00004123"/>
    </source>
</evidence>
<name>A0ABD0YH72_9HEMI</name>
<keyword evidence="3" id="KW-0804">Transcription</keyword>
<comment type="caution">
    <text evidence="7">The sequence shown here is derived from an EMBL/GenBank/DDBJ whole genome shotgun (WGS) entry which is preliminary data.</text>
</comment>
<sequence>MNTAPEDDAKEEKRPIFKDPSFQHTIKTSSKKKTWRSLKQIIAQERSLPWPEDAVHYSSISAPPSFKPAKKYSDISGLPAKYTDPQSKLFYACADEFATVRSLPSDITAGYLTLRGANNPIG</sequence>
<keyword evidence="8" id="KW-1185">Reference proteome</keyword>
<gene>
    <name evidence="7" type="ORF">AAG570_011782</name>
</gene>
<dbReference type="InterPro" id="IPR013272">
    <property type="entry name" value="Vps72/YL1_C"/>
</dbReference>
<evidence type="ECO:0000259" key="6">
    <source>
        <dbReference type="SMART" id="SM00993"/>
    </source>
</evidence>
<evidence type="ECO:0000313" key="7">
    <source>
        <dbReference type="EMBL" id="KAL1130536.1"/>
    </source>
</evidence>
<keyword evidence="4" id="KW-0539">Nucleus</keyword>
<keyword evidence="2" id="KW-0805">Transcription regulation</keyword>
<comment type="subcellular location">
    <subcellularLocation>
        <location evidence="1">Nucleus</location>
    </subcellularLocation>
</comment>
<evidence type="ECO:0000256" key="5">
    <source>
        <dbReference type="SAM" id="MobiDB-lite"/>
    </source>
</evidence>
<accession>A0ABD0YH72</accession>
<evidence type="ECO:0000256" key="3">
    <source>
        <dbReference type="ARBA" id="ARBA00023163"/>
    </source>
</evidence>
<evidence type="ECO:0000256" key="2">
    <source>
        <dbReference type="ARBA" id="ARBA00023015"/>
    </source>
</evidence>
<dbReference type="GO" id="GO:0005634">
    <property type="term" value="C:nucleus"/>
    <property type="evidence" value="ECO:0007669"/>
    <property type="project" value="UniProtKB-SubCell"/>
</dbReference>
<dbReference type="SMART" id="SM00993">
    <property type="entry name" value="YL1_C"/>
    <property type="match status" value="1"/>
</dbReference>
<dbReference type="AlphaFoldDB" id="A0ABD0YH72"/>
<dbReference type="PANTHER" id="PTHR31200">
    <property type="entry name" value="INO80 COMPLEX SUBUNIT C"/>
    <property type="match status" value="1"/>
</dbReference>
<reference evidence="7 8" key="1">
    <citation type="submission" date="2024-07" db="EMBL/GenBank/DDBJ databases">
        <title>Chromosome-level genome assembly of the water stick insect Ranatra chinensis (Heteroptera: Nepidae).</title>
        <authorList>
            <person name="Liu X."/>
        </authorList>
    </citation>
    <scope>NUCLEOTIDE SEQUENCE [LARGE SCALE GENOMIC DNA]</scope>
    <source>
        <strain evidence="7">Cailab_2021Rc</strain>
        <tissue evidence="7">Muscle</tissue>
    </source>
</reference>
<organism evidence="7 8">
    <name type="scientific">Ranatra chinensis</name>
    <dbReference type="NCBI Taxonomy" id="642074"/>
    <lineage>
        <taxon>Eukaryota</taxon>
        <taxon>Metazoa</taxon>
        <taxon>Ecdysozoa</taxon>
        <taxon>Arthropoda</taxon>
        <taxon>Hexapoda</taxon>
        <taxon>Insecta</taxon>
        <taxon>Pterygota</taxon>
        <taxon>Neoptera</taxon>
        <taxon>Paraneoptera</taxon>
        <taxon>Hemiptera</taxon>
        <taxon>Heteroptera</taxon>
        <taxon>Panheteroptera</taxon>
        <taxon>Nepomorpha</taxon>
        <taxon>Nepidae</taxon>
        <taxon>Ranatrinae</taxon>
        <taxon>Ranatra</taxon>
    </lineage>
</organism>
<evidence type="ECO:0000313" key="8">
    <source>
        <dbReference type="Proteomes" id="UP001558652"/>
    </source>
</evidence>
<feature type="region of interest" description="Disordered" evidence="5">
    <location>
        <begin position="1"/>
        <end position="29"/>
    </location>
</feature>
<protein>
    <recommendedName>
        <fullName evidence="6">Vps72/YL1 C-terminal domain-containing protein</fullName>
    </recommendedName>
</protein>
<proteinExistence type="predicted"/>
<feature type="domain" description="Vps72/YL1 C-terminal" evidence="6">
    <location>
        <begin position="71"/>
        <end position="100"/>
    </location>
</feature>
<dbReference type="PANTHER" id="PTHR31200:SF1">
    <property type="entry name" value="INO80 COMPLEX SUBUNIT C"/>
    <property type="match status" value="1"/>
</dbReference>
<dbReference type="InterPro" id="IPR029525">
    <property type="entry name" value="INO80C/Ies6"/>
</dbReference>
<evidence type="ECO:0000256" key="4">
    <source>
        <dbReference type="ARBA" id="ARBA00023242"/>
    </source>
</evidence>
<dbReference type="EMBL" id="JBFDAA010000007">
    <property type="protein sequence ID" value="KAL1130536.1"/>
    <property type="molecule type" value="Genomic_DNA"/>
</dbReference>